<evidence type="ECO:0000313" key="2">
    <source>
        <dbReference type="EMBL" id="WQF83831.1"/>
    </source>
</evidence>
<evidence type="ECO:0000313" key="3">
    <source>
        <dbReference type="Proteomes" id="UP001322277"/>
    </source>
</evidence>
<dbReference type="Proteomes" id="UP001322277">
    <property type="component" value="Chromosome 5"/>
</dbReference>
<evidence type="ECO:0000256" key="1">
    <source>
        <dbReference type="SAM" id="MobiDB-lite"/>
    </source>
</evidence>
<protein>
    <submittedName>
        <fullName evidence="2">Uncharacterized protein</fullName>
    </submittedName>
</protein>
<sequence length="155" mass="17337">MPAKSTQSRKVVLVRENPDGSGPSQSLEEKQLAVAAINRVRKALTKLFRGVAAIDRILGYLSMDANIATIEADDGNAPDIWGSHRQEFKETLLDVYDATDKVSEMVKRTETHVNTEQYTMLVLSTRHLRESVYMLLPQELHDSLVGKGKELTRGK</sequence>
<name>A0AAX4ILP5_9PEZI</name>
<organism evidence="2 3">
    <name type="scientific">Colletotrichum destructivum</name>
    <dbReference type="NCBI Taxonomy" id="34406"/>
    <lineage>
        <taxon>Eukaryota</taxon>
        <taxon>Fungi</taxon>
        <taxon>Dikarya</taxon>
        <taxon>Ascomycota</taxon>
        <taxon>Pezizomycotina</taxon>
        <taxon>Sordariomycetes</taxon>
        <taxon>Hypocreomycetidae</taxon>
        <taxon>Glomerellales</taxon>
        <taxon>Glomerellaceae</taxon>
        <taxon>Colletotrichum</taxon>
        <taxon>Colletotrichum destructivum species complex</taxon>
    </lineage>
</organism>
<dbReference type="GeneID" id="87945348"/>
<dbReference type="EMBL" id="CP137309">
    <property type="protein sequence ID" value="WQF83831.1"/>
    <property type="molecule type" value="Genomic_DNA"/>
</dbReference>
<keyword evidence="3" id="KW-1185">Reference proteome</keyword>
<dbReference type="KEGG" id="cdet:87945348"/>
<proteinExistence type="predicted"/>
<feature type="region of interest" description="Disordered" evidence="1">
    <location>
        <begin position="1"/>
        <end position="27"/>
    </location>
</feature>
<dbReference type="AlphaFoldDB" id="A0AAX4ILP5"/>
<dbReference type="RefSeq" id="XP_062781055.1">
    <property type="nucleotide sequence ID" value="XM_062925004.1"/>
</dbReference>
<gene>
    <name evidence="2" type="ORF">CDEST_08845</name>
</gene>
<reference evidence="3" key="1">
    <citation type="journal article" date="2023" name="bioRxiv">
        <title>Complete genome of the Medicago anthracnose fungus, Colletotrichum destructivum, reveals a mini-chromosome-like region within a core chromosome.</title>
        <authorList>
            <person name="Lapalu N."/>
            <person name="Simon A."/>
            <person name="Lu A."/>
            <person name="Plaumann P.-L."/>
            <person name="Amselem J."/>
            <person name="Pigne S."/>
            <person name="Auger A."/>
            <person name="Koch C."/>
            <person name="Dallery J.-F."/>
            <person name="O'Connell R.J."/>
        </authorList>
    </citation>
    <scope>NUCLEOTIDE SEQUENCE [LARGE SCALE GENOMIC DNA]</scope>
    <source>
        <strain evidence="3">CBS 520.97</strain>
    </source>
</reference>
<accession>A0AAX4ILP5</accession>